<feature type="compositionally biased region" description="Low complexity" evidence="1">
    <location>
        <begin position="16"/>
        <end position="26"/>
    </location>
</feature>
<dbReference type="EMBL" id="GG682853">
    <property type="protein sequence ID" value="EER02721.1"/>
    <property type="molecule type" value="Genomic_DNA"/>
</dbReference>
<dbReference type="RefSeq" id="XP_002770716.1">
    <property type="nucleotide sequence ID" value="XM_002770670.1"/>
</dbReference>
<protein>
    <submittedName>
        <fullName evidence="2">Uncharacterized protein</fullName>
    </submittedName>
</protein>
<dbReference type="Proteomes" id="UP000007800">
    <property type="component" value="Unassembled WGS sequence"/>
</dbReference>
<gene>
    <name evidence="2" type="ORF">Pmar_PMAR025743</name>
</gene>
<feature type="region of interest" description="Disordered" evidence="1">
    <location>
        <begin position="82"/>
        <end position="108"/>
    </location>
</feature>
<dbReference type="OMA" id="SWRRIKH"/>
<dbReference type="InParanoid" id="C5LKP0"/>
<evidence type="ECO:0000313" key="2">
    <source>
        <dbReference type="EMBL" id="EER02721.1"/>
    </source>
</evidence>
<dbReference type="GeneID" id="9048257"/>
<feature type="compositionally biased region" description="Basic and acidic residues" evidence="1">
    <location>
        <begin position="55"/>
        <end position="64"/>
    </location>
</feature>
<sequence>MPPSRKRARPSQPSQLSKTSASLLARKASRRSRRRISQDRSSSTQLPTSGPSPDLPRDPEHGSDMDSQTNAFLQQVLTDSTTTTPHLGLPKLDPSLVLPSGPHTSSGPPDVMLGHLVASLPKHPSLSNFLNQPWHGFLPPAWQRVKGINPPDPASLGALSTALMAALGLVGRLTLANVISPTAALAFLGRMADAGFGREGTSKCRYLLDSIPVEAYAATVDGRIPDRSLAIPGTRCLPLIEIFARFPGFLPPPVPPSSPSRSKGAGAGTGKGKGKGRSQRSSDEPDPTPDQPRSAGLTDSNAYRFLH</sequence>
<accession>C5LKP0</accession>
<proteinExistence type="predicted"/>
<reference evidence="2 3" key="1">
    <citation type="submission" date="2008-07" db="EMBL/GenBank/DDBJ databases">
        <authorList>
            <person name="El-Sayed N."/>
            <person name="Caler E."/>
            <person name="Inman J."/>
            <person name="Amedeo P."/>
            <person name="Hass B."/>
            <person name="Wortman J."/>
        </authorList>
    </citation>
    <scope>NUCLEOTIDE SEQUENCE [LARGE SCALE GENOMIC DNA]</scope>
    <source>
        <strain evidence="3">ATCC 50983 / TXsc</strain>
    </source>
</reference>
<organism evidence="3">
    <name type="scientific">Perkinsus marinus (strain ATCC 50983 / TXsc)</name>
    <dbReference type="NCBI Taxonomy" id="423536"/>
    <lineage>
        <taxon>Eukaryota</taxon>
        <taxon>Sar</taxon>
        <taxon>Alveolata</taxon>
        <taxon>Perkinsozoa</taxon>
        <taxon>Perkinsea</taxon>
        <taxon>Perkinsida</taxon>
        <taxon>Perkinsidae</taxon>
        <taxon>Perkinsus</taxon>
    </lineage>
</organism>
<evidence type="ECO:0000256" key="1">
    <source>
        <dbReference type="SAM" id="MobiDB-lite"/>
    </source>
</evidence>
<feature type="region of interest" description="Disordered" evidence="1">
    <location>
        <begin position="251"/>
        <end position="307"/>
    </location>
</feature>
<evidence type="ECO:0000313" key="3">
    <source>
        <dbReference type="Proteomes" id="UP000007800"/>
    </source>
</evidence>
<name>C5LKP0_PERM5</name>
<dbReference type="AlphaFoldDB" id="C5LKP0"/>
<keyword evidence="3" id="KW-1185">Reference proteome</keyword>
<feature type="region of interest" description="Disordered" evidence="1">
    <location>
        <begin position="1"/>
        <end position="66"/>
    </location>
</feature>